<dbReference type="PANTHER" id="PTHR30055">
    <property type="entry name" value="HTH-TYPE TRANSCRIPTIONAL REGULATOR RUTR"/>
    <property type="match status" value="1"/>
</dbReference>
<keyword evidence="2 4" id="KW-0238">DNA-binding</keyword>
<dbReference type="InterPro" id="IPR036271">
    <property type="entry name" value="Tet_transcr_reg_TetR-rel_C_sf"/>
</dbReference>
<keyword evidence="1" id="KW-0805">Transcription regulation</keyword>
<dbReference type="Gene3D" id="1.10.357.10">
    <property type="entry name" value="Tetracycline Repressor, domain 2"/>
    <property type="match status" value="1"/>
</dbReference>
<dbReference type="PRINTS" id="PR00455">
    <property type="entry name" value="HTHTETR"/>
</dbReference>
<evidence type="ECO:0000313" key="6">
    <source>
        <dbReference type="EMBL" id="MBL7256364.1"/>
    </source>
</evidence>
<dbReference type="InterPro" id="IPR025996">
    <property type="entry name" value="MT1864/Rv1816-like_C"/>
</dbReference>
<sequence length="176" mass="18612">MGVREDLLAAARAELEEHGHAGISLRAVARRAGVSHAAPKHHFDDRAALLTAIAADGFAELAAAMDRLPEPTLAALGRAYIDFGLTHPALFDLMFRPSELHADDPELLAASNNSISRLRAAADDQSLTLISWALVHGLVILARDGALGRIADIAEPAGVAELARGLADAYTERIQS</sequence>
<dbReference type="InterPro" id="IPR001647">
    <property type="entry name" value="HTH_TetR"/>
</dbReference>
<dbReference type="PROSITE" id="PS50977">
    <property type="entry name" value="HTH_TETR_2"/>
    <property type="match status" value="1"/>
</dbReference>
<dbReference type="Proteomes" id="UP000598996">
    <property type="component" value="Unassembled WGS sequence"/>
</dbReference>
<dbReference type="EMBL" id="JAENHO010000005">
    <property type="protein sequence ID" value="MBL7256364.1"/>
    <property type="molecule type" value="Genomic_DNA"/>
</dbReference>
<keyword evidence="7" id="KW-1185">Reference proteome</keyword>
<protein>
    <submittedName>
        <fullName evidence="6">TetR/AcrR family transcriptional regulator</fullName>
    </submittedName>
</protein>
<accession>A0ABS1VQE7</accession>
<evidence type="ECO:0000259" key="5">
    <source>
        <dbReference type="PROSITE" id="PS50977"/>
    </source>
</evidence>
<feature type="DNA-binding region" description="H-T-H motif" evidence="4">
    <location>
        <begin position="24"/>
        <end position="43"/>
    </location>
</feature>
<dbReference type="PANTHER" id="PTHR30055:SF220">
    <property type="entry name" value="TETR-FAMILY REGULATORY PROTEIN"/>
    <property type="match status" value="1"/>
</dbReference>
<dbReference type="InterPro" id="IPR050109">
    <property type="entry name" value="HTH-type_TetR-like_transc_reg"/>
</dbReference>
<evidence type="ECO:0000256" key="3">
    <source>
        <dbReference type="ARBA" id="ARBA00023163"/>
    </source>
</evidence>
<evidence type="ECO:0000256" key="4">
    <source>
        <dbReference type="PROSITE-ProRule" id="PRU00335"/>
    </source>
</evidence>
<evidence type="ECO:0000313" key="7">
    <source>
        <dbReference type="Proteomes" id="UP000598996"/>
    </source>
</evidence>
<dbReference type="SUPFAM" id="SSF46689">
    <property type="entry name" value="Homeodomain-like"/>
    <property type="match status" value="1"/>
</dbReference>
<name>A0ABS1VQE7_9ACTN</name>
<comment type="caution">
    <text evidence="6">The sequence shown here is derived from an EMBL/GenBank/DDBJ whole genome shotgun (WGS) entry which is preliminary data.</text>
</comment>
<evidence type="ECO:0000256" key="1">
    <source>
        <dbReference type="ARBA" id="ARBA00023015"/>
    </source>
</evidence>
<organism evidence="6 7">
    <name type="scientific">Paractinoplanes lichenicola</name>
    <dbReference type="NCBI Taxonomy" id="2802976"/>
    <lineage>
        <taxon>Bacteria</taxon>
        <taxon>Bacillati</taxon>
        <taxon>Actinomycetota</taxon>
        <taxon>Actinomycetes</taxon>
        <taxon>Micromonosporales</taxon>
        <taxon>Micromonosporaceae</taxon>
        <taxon>Paractinoplanes</taxon>
    </lineage>
</organism>
<evidence type="ECO:0000256" key="2">
    <source>
        <dbReference type="ARBA" id="ARBA00023125"/>
    </source>
</evidence>
<proteinExistence type="predicted"/>
<dbReference type="RefSeq" id="WP_202992904.1">
    <property type="nucleotide sequence ID" value="NZ_JAENHO010000005.1"/>
</dbReference>
<dbReference type="Pfam" id="PF13305">
    <property type="entry name" value="TetR_C_33"/>
    <property type="match status" value="1"/>
</dbReference>
<gene>
    <name evidence="6" type="ORF">JKJ07_18875</name>
</gene>
<feature type="domain" description="HTH tetR-type" evidence="5">
    <location>
        <begin position="1"/>
        <end position="61"/>
    </location>
</feature>
<dbReference type="InterPro" id="IPR009057">
    <property type="entry name" value="Homeodomain-like_sf"/>
</dbReference>
<keyword evidence="3" id="KW-0804">Transcription</keyword>
<reference evidence="6 7" key="1">
    <citation type="submission" date="2021-01" db="EMBL/GenBank/DDBJ databases">
        <title>Actinoplanes sp. nov. LDG1-01 isolated from lichen.</title>
        <authorList>
            <person name="Saeng-In P."/>
            <person name="Phongsopitanun W."/>
            <person name="Kanchanasin P."/>
            <person name="Yuki M."/>
            <person name="Kudo T."/>
            <person name="Ohkuma M."/>
            <person name="Tanasupawat S."/>
        </authorList>
    </citation>
    <scope>NUCLEOTIDE SEQUENCE [LARGE SCALE GENOMIC DNA]</scope>
    <source>
        <strain evidence="6 7">LDG1-01</strain>
    </source>
</reference>
<dbReference type="SUPFAM" id="SSF48498">
    <property type="entry name" value="Tetracyclin repressor-like, C-terminal domain"/>
    <property type="match status" value="1"/>
</dbReference>
<dbReference type="Pfam" id="PF00440">
    <property type="entry name" value="TetR_N"/>
    <property type="match status" value="1"/>
</dbReference>